<sequence>MPPQTQASRYRKAHETGWRVLGPVHLVRKLSLPIPVVAVICSIQARGAKDDYHYAGGDPFRWFWFMPAVTVPPCGLYLLYNLIYLIALRPSLERISAVVKKVQDPFETVVISGTAVCMVLAAVRLTKPETTPFHAAAVALLAVQMVVASLICGLRKLKGVQM</sequence>
<reference evidence="2" key="1">
    <citation type="submission" date="2022-07" db="EMBL/GenBank/DDBJ databases">
        <title>Draft genome sequence of Zalerion maritima ATCC 34329, a (micro)plastics degrading marine fungus.</title>
        <authorList>
            <person name="Paco A."/>
            <person name="Goncalves M.F.M."/>
            <person name="Rocha-Santos T.A.P."/>
            <person name="Alves A."/>
        </authorList>
    </citation>
    <scope>NUCLEOTIDE SEQUENCE</scope>
    <source>
        <strain evidence="2">ATCC 34329</strain>
    </source>
</reference>
<proteinExistence type="predicted"/>
<dbReference type="EMBL" id="JAKWBI020000016">
    <property type="protein sequence ID" value="KAJ2906291.1"/>
    <property type="molecule type" value="Genomic_DNA"/>
</dbReference>
<accession>A0AAD5RYH3</accession>
<gene>
    <name evidence="2" type="ORF">MKZ38_002370</name>
</gene>
<feature type="transmembrane region" description="Helical" evidence="1">
    <location>
        <begin position="62"/>
        <end position="87"/>
    </location>
</feature>
<dbReference type="Proteomes" id="UP001201980">
    <property type="component" value="Unassembled WGS sequence"/>
</dbReference>
<feature type="transmembrane region" description="Helical" evidence="1">
    <location>
        <begin position="108"/>
        <end position="126"/>
    </location>
</feature>
<feature type="transmembrane region" description="Helical" evidence="1">
    <location>
        <begin position="132"/>
        <end position="154"/>
    </location>
</feature>
<evidence type="ECO:0000313" key="2">
    <source>
        <dbReference type="EMBL" id="KAJ2906291.1"/>
    </source>
</evidence>
<evidence type="ECO:0000256" key="1">
    <source>
        <dbReference type="SAM" id="Phobius"/>
    </source>
</evidence>
<keyword evidence="1" id="KW-0472">Membrane</keyword>
<organism evidence="2 3">
    <name type="scientific">Zalerion maritima</name>
    <dbReference type="NCBI Taxonomy" id="339359"/>
    <lineage>
        <taxon>Eukaryota</taxon>
        <taxon>Fungi</taxon>
        <taxon>Dikarya</taxon>
        <taxon>Ascomycota</taxon>
        <taxon>Pezizomycotina</taxon>
        <taxon>Sordariomycetes</taxon>
        <taxon>Lulworthiomycetidae</taxon>
        <taxon>Lulworthiales</taxon>
        <taxon>Lulworthiaceae</taxon>
        <taxon>Zalerion</taxon>
    </lineage>
</organism>
<name>A0AAD5RYH3_9PEZI</name>
<protein>
    <submittedName>
        <fullName evidence="2">Uncharacterized protein</fullName>
    </submittedName>
</protein>
<comment type="caution">
    <text evidence="2">The sequence shown here is derived from an EMBL/GenBank/DDBJ whole genome shotgun (WGS) entry which is preliminary data.</text>
</comment>
<keyword evidence="1" id="KW-0812">Transmembrane</keyword>
<keyword evidence="1" id="KW-1133">Transmembrane helix</keyword>
<evidence type="ECO:0000313" key="3">
    <source>
        <dbReference type="Proteomes" id="UP001201980"/>
    </source>
</evidence>
<keyword evidence="3" id="KW-1185">Reference proteome</keyword>
<dbReference type="AlphaFoldDB" id="A0AAD5RYH3"/>